<evidence type="ECO:0000259" key="9">
    <source>
        <dbReference type="Pfam" id="PF17676"/>
    </source>
</evidence>
<evidence type="ECO:0000313" key="11">
    <source>
        <dbReference type="Proteomes" id="UP000315750"/>
    </source>
</evidence>
<keyword evidence="3" id="KW-0645">Protease</keyword>
<feature type="active site" description="Nucleophile" evidence="6">
    <location>
        <position position="136"/>
    </location>
</feature>
<dbReference type="InterPro" id="IPR040921">
    <property type="entry name" value="Peptidase_S66C"/>
</dbReference>
<keyword evidence="2 10" id="KW-0121">Carboxypeptidase</keyword>
<evidence type="ECO:0000256" key="5">
    <source>
        <dbReference type="ARBA" id="ARBA00022825"/>
    </source>
</evidence>
<dbReference type="InterPro" id="IPR040449">
    <property type="entry name" value="Peptidase_S66_N"/>
</dbReference>
<feature type="active site" description="Charge relay system" evidence="6">
    <location>
        <position position="253"/>
    </location>
</feature>
<proteinExistence type="inferred from homology"/>
<evidence type="ECO:0000256" key="1">
    <source>
        <dbReference type="ARBA" id="ARBA00010233"/>
    </source>
</evidence>
<dbReference type="CDD" id="cd07025">
    <property type="entry name" value="Peptidase_S66"/>
    <property type="match status" value="1"/>
</dbReference>
<accession>A0A518AS90</accession>
<dbReference type="EMBL" id="CP036278">
    <property type="protein sequence ID" value="QDU57587.1"/>
    <property type="molecule type" value="Genomic_DNA"/>
</dbReference>
<dbReference type="GO" id="GO:0008236">
    <property type="term" value="F:serine-type peptidase activity"/>
    <property type="evidence" value="ECO:0007669"/>
    <property type="project" value="UniProtKB-KW"/>
</dbReference>
<reference evidence="10 11" key="1">
    <citation type="submission" date="2019-02" db="EMBL/GenBank/DDBJ databases">
        <title>Deep-cultivation of Planctomycetes and their phenomic and genomic characterization uncovers novel biology.</title>
        <authorList>
            <person name="Wiegand S."/>
            <person name="Jogler M."/>
            <person name="Boedeker C."/>
            <person name="Pinto D."/>
            <person name="Vollmers J."/>
            <person name="Rivas-Marin E."/>
            <person name="Kohn T."/>
            <person name="Peeters S.H."/>
            <person name="Heuer A."/>
            <person name="Rast P."/>
            <person name="Oberbeckmann S."/>
            <person name="Bunk B."/>
            <person name="Jeske O."/>
            <person name="Meyerdierks A."/>
            <person name="Storesund J.E."/>
            <person name="Kallscheuer N."/>
            <person name="Luecker S."/>
            <person name="Lage O.M."/>
            <person name="Pohl T."/>
            <person name="Merkel B.J."/>
            <person name="Hornburger P."/>
            <person name="Mueller R.-W."/>
            <person name="Bruemmer F."/>
            <person name="Labrenz M."/>
            <person name="Spormann A.M."/>
            <person name="Op den Camp H."/>
            <person name="Overmann J."/>
            <person name="Amann R."/>
            <person name="Jetten M.S.M."/>
            <person name="Mascher T."/>
            <person name="Medema M.H."/>
            <person name="Devos D.P."/>
            <person name="Kaster A.-K."/>
            <person name="Ovreas L."/>
            <person name="Rohde M."/>
            <person name="Galperin M.Y."/>
            <person name="Jogler C."/>
        </authorList>
    </citation>
    <scope>NUCLEOTIDE SEQUENCE [LARGE SCALE GENOMIC DNA]</scope>
    <source>
        <strain evidence="10 11">Pan181</strain>
    </source>
</reference>
<feature type="chain" id="PRO_5022025305" evidence="7">
    <location>
        <begin position="25"/>
        <end position="361"/>
    </location>
</feature>
<dbReference type="Gene3D" id="3.50.30.60">
    <property type="entry name" value="LD-carboxypeptidase A C-terminal domain-like"/>
    <property type="match status" value="1"/>
</dbReference>
<evidence type="ECO:0000256" key="2">
    <source>
        <dbReference type="ARBA" id="ARBA00022645"/>
    </source>
</evidence>
<feature type="domain" description="LD-carboxypeptidase N-terminal" evidence="8">
    <location>
        <begin position="40"/>
        <end position="155"/>
    </location>
</feature>
<dbReference type="InterPro" id="IPR029062">
    <property type="entry name" value="Class_I_gatase-like"/>
</dbReference>
<organism evidence="10 11">
    <name type="scientific">Aeoliella mucimassa</name>
    <dbReference type="NCBI Taxonomy" id="2527972"/>
    <lineage>
        <taxon>Bacteria</taxon>
        <taxon>Pseudomonadati</taxon>
        <taxon>Planctomycetota</taxon>
        <taxon>Planctomycetia</taxon>
        <taxon>Pirellulales</taxon>
        <taxon>Lacipirellulaceae</taxon>
        <taxon>Aeoliella</taxon>
    </lineage>
</organism>
<feature type="domain" description="LD-carboxypeptidase C-terminal" evidence="9">
    <location>
        <begin position="222"/>
        <end position="339"/>
    </location>
</feature>
<dbReference type="InterPro" id="IPR027461">
    <property type="entry name" value="Carboxypeptidase_A_C_sf"/>
</dbReference>
<dbReference type="Proteomes" id="UP000315750">
    <property type="component" value="Chromosome"/>
</dbReference>
<keyword evidence="7" id="KW-0732">Signal</keyword>
<dbReference type="InterPro" id="IPR027478">
    <property type="entry name" value="LdcA_N"/>
</dbReference>
<dbReference type="PANTHER" id="PTHR30237:SF2">
    <property type="entry name" value="MUREIN TETRAPEPTIDE CARBOXYPEPTIDASE"/>
    <property type="match status" value="1"/>
</dbReference>
<dbReference type="GO" id="GO:0004180">
    <property type="term" value="F:carboxypeptidase activity"/>
    <property type="evidence" value="ECO:0007669"/>
    <property type="project" value="UniProtKB-KW"/>
</dbReference>
<dbReference type="GO" id="GO:0006508">
    <property type="term" value="P:proteolysis"/>
    <property type="evidence" value="ECO:0007669"/>
    <property type="project" value="UniProtKB-KW"/>
</dbReference>
<keyword evidence="5" id="KW-0720">Serine protease</keyword>
<keyword evidence="4 10" id="KW-0378">Hydrolase</keyword>
<name>A0A518AS90_9BACT</name>
<dbReference type="KEGG" id="amuc:Pan181_38050"/>
<dbReference type="PIRSF" id="PIRSF028757">
    <property type="entry name" value="LD-carboxypeptidase"/>
    <property type="match status" value="1"/>
</dbReference>
<dbReference type="PANTHER" id="PTHR30237">
    <property type="entry name" value="MURAMOYLTETRAPEPTIDE CARBOXYPEPTIDASE"/>
    <property type="match status" value="1"/>
</dbReference>
<dbReference type="InterPro" id="IPR003507">
    <property type="entry name" value="S66_fam"/>
</dbReference>
<evidence type="ECO:0000259" key="8">
    <source>
        <dbReference type="Pfam" id="PF02016"/>
    </source>
</evidence>
<dbReference type="SUPFAM" id="SSF52317">
    <property type="entry name" value="Class I glutamine amidotransferase-like"/>
    <property type="match status" value="1"/>
</dbReference>
<gene>
    <name evidence="10" type="primary">ykfA_2</name>
    <name evidence="10" type="ORF">Pan181_38050</name>
</gene>
<dbReference type="RefSeq" id="WP_145248850.1">
    <property type="nucleotide sequence ID" value="NZ_CP036278.1"/>
</dbReference>
<evidence type="ECO:0000256" key="7">
    <source>
        <dbReference type="SAM" id="SignalP"/>
    </source>
</evidence>
<keyword evidence="11" id="KW-1185">Reference proteome</keyword>
<dbReference type="Gene3D" id="3.40.50.10740">
    <property type="entry name" value="Class I glutamine amidotransferase-like"/>
    <property type="match status" value="1"/>
</dbReference>
<protein>
    <submittedName>
        <fullName evidence="10">Putative murein peptide carboxypeptidase</fullName>
        <ecNumber evidence="10">3.4.16.-</ecNumber>
    </submittedName>
</protein>
<dbReference type="EC" id="3.4.16.-" evidence="10"/>
<feature type="active site" description="Charge relay system" evidence="6">
    <location>
        <position position="324"/>
    </location>
</feature>
<dbReference type="SUPFAM" id="SSF141986">
    <property type="entry name" value="LD-carboxypeptidase A C-terminal domain-like"/>
    <property type="match status" value="1"/>
</dbReference>
<sequence length="361" mass="39733" precursor="true">MNRLLTTLLVTTLVLASLALSVRAEQPIQFAKALQPGDTIAIVAPASPLDRERLVRAKQRLTELGFKVRMPDEVFRANDYLAGSDQRRAEELMDAFTDPEIDAIFPGTGGYGTTRILDLLDFEEIGKHPKIMIGFSDITALHIAIHQRTGLVTFHSPVPEWGLGSPEKLAPFADHYFWRALLAEKYSVPEDPNMWSKGYAIEVTSGHPEVPAPTILVTGKGTGRVIGGNLSLVHALMGTPYEVETKGRILFLEDVGEAPYRVDRMLQTLKSAGKLDDLAGVVLGSFTRRKNEDTDGEEISIDDVFHDFFSDADYPVLMNFPAGHQRNNGTIPMGVLAELDATNKRLTLLENPVTRPSSDTP</sequence>
<feature type="signal peptide" evidence="7">
    <location>
        <begin position="1"/>
        <end position="24"/>
    </location>
</feature>
<evidence type="ECO:0000313" key="10">
    <source>
        <dbReference type="EMBL" id="QDU57587.1"/>
    </source>
</evidence>
<dbReference type="OrthoDB" id="9807329at2"/>
<evidence type="ECO:0000256" key="3">
    <source>
        <dbReference type="ARBA" id="ARBA00022670"/>
    </source>
</evidence>
<comment type="similarity">
    <text evidence="1">Belongs to the peptidase S66 family.</text>
</comment>
<evidence type="ECO:0000256" key="6">
    <source>
        <dbReference type="PIRSR" id="PIRSR028757-1"/>
    </source>
</evidence>
<dbReference type="AlphaFoldDB" id="A0A518AS90"/>
<dbReference type="Pfam" id="PF02016">
    <property type="entry name" value="Peptidase_S66"/>
    <property type="match status" value="1"/>
</dbReference>
<dbReference type="Pfam" id="PF17676">
    <property type="entry name" value="Peptidase_S66C"/>
    <property type="match status" value="1"/>
</dbReference>
<evidence type="ECO:0000256" key="4">
    <source>
        <dbReference type="ARBA" id="ARBA00022801"/>
    </source>
</evidence>